<feature type="transmembrane region" description="Helical" evidence="5">
    <location>
        <begin position="44"/>
        <end position="66"/>
    </location>
</feature>
<sequence>MKNSKTNTIFTVARALMGITFLIAGLHKIMAWEGPAAWMASKGIPMVTILLGMATFIEIVGALLLLVNQKVKWTSLILAIFLLVVTVSMHTFWNMDGMMFQAAFLDFIQNIAIIGGLLGLAVADQKITKSN</sequence>
<dbReference type="Proteomes" id="UP001230035">
    <property type="component" value="Unassembled WGS sequence"/>
</dbReference>
<reference evidence="6 7" key="1">
    <citation type="submission" date="2023-05" db="EMBL/GenBank/DDBJ databases">
        <title>Flavobacterium sedimenti sp. nov., isolated from the sediment.</title>
        <authorList>
            <person name="Wu N."/>
        </authorList>
    </citation>
    <scope>NUCLEOTIDE SEQUENCE [LARGE SCALE GENOMIC DNA]</scope>
    <source>
        <strain evidence="6 7">YZ-48</strain>
    </source>
</reference>
<evidence type="ECO:0000256" key="2">
    <source>
        <dbReference type="ARBA" id="ARBA00022692"/>
    </source>
</evidence>
<evidence type="ECO:0000256" key="5">
    <source>
        <dbReference type="SAM" id="Phobius"/>
    </source>
</evidence>
<feature type="transmembrane region" description="Helical" evidence="5">
    <location>
        <begin position="99"/>
        <end position="123"/>
    </location>
</feature>
<dbReference type="RefSeq" id="WP_283239833.1">
    <property type="nucleotide sequence ID" value="NZ_JASGBP010000009.1"/>
</dbReference>
<dbReference type="EMBL" id="JASGBP010000009">
    <property type="protein sequence ID" value="MDI9258168.1"/>
    <property type="molecule type" value="Genomic_DNA"/>
</dbReference>
<name>A0ABT6XT24_9FLAO</name>
<comment type="subcellular location">
    <subcellularLocation>
        <location evidence="1">Membrane</location>
        <topology evidence="1">Multi-pass membrane protein</topology>
    </subcellularLocation>
</comment>
<feature type="transmembrane region" description="Helical" evidence="5">
    <location>
        <begin position="12"/>
        <end position="32"/>
    </location>
</feature>
<evidence type="ECO:0000256" key="4">
    <source>
        <dbReference type="ARBA" id="ARBA00023136"/>
    </source>
</evidence>
<keyword evidence="2 5" id="KW-0812">Transmembrane</keyword>
<comment type="caution">
    <text evidence="6">The sequence shown here is derived from an EMBL/GenBank/DDBJ whole genome shotgun (WGS) entry which is preliminary data.</text>
</comment>
<keyword evidence="3 5" id="KW-1133">Transmembrane helix</keyword>
<accession>A0ABT6XT24</accession>
<dbReference type="InterPro" id="IPR032808">
    <property type="entry name" value="DoxX"/>
</dbReference>
<keyword evidence="7" id="KW-1185">Reference proteome</keyword>
<evidence type="ECO:0000256" key="3">
    <source>
        <dbReference type="ARBA" id="ARBA00022989"/>
    </source>
</evidence>
<evidence type="ECO:0000313" key="6">
    <source>
        <dbReference type="EMBL" id="MDI9258168.1"/>
    </source>
</evidence>
<protein>
    <submittedName>
        <fullName evidence="6">DoxX family protein</fullName>
    </submittedName>
</protein>
<keyword evidence="4 5" id="KW-0472">Membrane</keyword>
<organism evidence="6 7">
    <name type="scientific">Flavobacterium sedimenticola</name>
    <dbReference type="NCBI Taxonomy" id="3043286"/>
    <lineage>
        <taxon>Bacteria</taxon>
        <taxon>Pseudomonadati</taxon>
        <taxon>Bacteroidota</taxon>
        <taxon>Flavobacteriia</taxon>
        <taxon>Flavobacteriales</taxon>
        <taxon>Flavobacteriaceae</taxon>
        <taxon>Flavobacterium</taxon>
    </lineage>
</organism>
<feature type="transmembrane region" description="Helical" evidence="5">
    <location>
        <begin position="73"/>
        <end position="93"/>
    </location>
</feature>
<proteinExistence type="predicted"/>
<evidence type="ECO:0000313" key="7">
    <source>
        <dbReference type="Proteomes" id="UP001230035"/>
    </source>
</evidence>
<dbReference type="Pfam" id="PF07681">
    <property type="entry name" value="DoxX"/>
    <property type="match status" value="1"/>
</dbReference>
<evidence type="ECO:0000256" key="1">
    <source>
        <dbReference type="ARBA" id="ARBA00004141"/>
    </source>
</evidence>
<gene>
    <name evidence="6" type="ORF">QHT84_12155</name>
</gene>